<evidence type="ECO:0000259" key="1">
    <source>
        <dbReference type="Pfam" id="PF08240"/>
    </source>
</evidence>
<evidence type="ECO:0000313" key="2">
    <source>
        <dbReference type="EMBL" id="MBB5060072.1"/>
    </source>
</evidence>
<dbReference type="InterPro" id="IPR052711">
    <property type="entry name" value="Zinc_ADH-like"/>
</dbReference>
<dbReference type="SUPFAM" id="SSF50129">
    <property type="entry name" value="GroES-like"/>
    <property type="match status" value="1"/>
</dbReference>
<gene>
    <name evidence="2" type="ORF">HDF16_004808</name>
</gene>
<dbReference type="InterPro" id="IPR036291">
    <property type="entry name" value="NAD(P)-bd_dom_sf"/>
</dbReference>
<dbReference type="SUPFAM" id="SSF51735">
    <property type="entry name" value="NAD(P)-binding Rossmann-fold domains"/>
    <property type="match status" value="1"/>
</dbReference>
<dbReference type="EMBL" id="JACHIP010000009">
    <property type="protein sequence ID" value="MBB5060072.1"/>
    <property type="molecule type" value="Genomic_DNA"/>
</dbReference>
<dbReference type="InterPro" id="IPR013154">
    <property type="entry name" value="ADH-like_N"/>
</dbReference>
<dbReference type="Gene3D" id="3.40.50.720">
    <property type="entry name" value="NAD(P)-binding Rossmann-like Domain"/>
    <property type="match status" value="1"/>
</dbReference>
<accession>A0A7W7ZHR2</accession>
<dbReference type="InterPro" id="IPR011032">
    <property type="entry name" value="GroES-like_sf"/>
</dbReference>
<sequence>MIPKPLIPVSDAVGVVVAVGKSVTRLKEGDRGNSHLYSHWVDGLPEPNEPDFCYGAPLPGGLAEYMTFYAESVVKAPDAMTDEEASTLPMAALTARYAMMDYGQLQPGQIVLVHGTGGVSVLAAQIASAFGAKVIATSSKEENLTKMKALGVWGGSTTSIILTGKRWLWN</sequence>
<name>A0A7W7ZHR2_9BACT</name>
<dbReference type="Proteomes" id="UP000540989">
    <property type="component" value="Unassembled WGS sequence"/>
</dbReference>
<organism evidence="2 3">
    <name type="scientific">Granulicella aggregans</name>
    <dbReference type="NCBI Taxonomy" id="474949"/>
    <lineage>
        <taxon>Bacteria</taxon>
        <taxon>Pseudomonadati</taxon>
        <taxon>Acidobacteriota</taxon>
        <taxon>Terriglobia</taxon>
        <taxon>Terriglobales</taxon>
        <taxon>Acidobacteriaceae</taxon>
        <taxon>Granulicella</taxon>
    </lineage>
</organism>
<evidence type="ECO:0000313" key="3">
    <source>
        <dbReference type="Proteomes" id="UP000540989"/>
    </source>
</evidence>
<keyword evidence="3" id="KW-1185">Reference proteome</keyword>
<feature type="domain" description="Alcohol dehydrogenase-like N-terminal" evidence="1">
    <location>
        <begin position="3"/>
        <end position="78"/>
    </location>
</feature>
<dbReference type="PANTHER" id="PTHR45033">
    <property type="match status" value="1"/>
</dbReference>
<proteinExistence type="predicted"/>
<reference evidence="2 3" key="1">
    <citation type="submission" date="2020-08" db="EMBL/GenBank/DDBJ databases">
        <title>Genomic Encyclopedia of Type Strains, Phase IV (KMG-V): Genome sequencing to study the core and pangenomes of soil and plant-associated prokaryotes.</title>
        <authorList>
            <person name="Whitman W."/>
        </authorList>
    </citation>
    <scope>NUCLEOTIDE SEQUENCE [LARGE SCALE GENOMIC DNA]</scope>
    <source>
        <strain evidence="2 3">M8UP14</strain>
    </source>
</reference>
<dbReference type="AlphaFoldDB" id="A0A7W7ZHR2"/>
<comment type="caution">
    <text evidence="2">The sequence shown here is derived from an EMBL/GenBank/DDBJ whole genome shotgun (WGS) entry which is preliminary data.</text>
</comment>
<dbReference type="RefSeq" id="WP_246409802.1">
    <property type="nucleotide sequence ID" value="NZ_JACHIP010000009.1"/>
</dbReference>
<dbReference type="Gene3D" id="3.90.180.10">
    <property type="entry name" value="Medium-chain alcohol dehydrogenases, catalytic domain"/>
    <property type="match status" value="1"/>
</dbReference>
<dbReference type="PANTHER" id="PTHR45033:SF2">
    <property type="entry name" value="ZINC-TYPE ALCOHOL DEHYDROGENASE-LIKE PROTEIN C1773.06C"/>
    <property type="match status" value="1"/>
</dbReference>
<dbReference type="Pfam" id="PF08240">
    <property type="entry name" value="ADH_N"/>
    <property type="match status" value="1"/>
</dbReference>
<protein>
    <submittedName>
        <fullName evidence="2">NADPH:quinone reductase-like Zn-dependent oxidoreductase</fullName>
    </submittedName>
</protein>